<dbReference type="Proteomes" id="UP000215335">
    <property type="component" value="Unassembled WGS sequence"/>
</dbReference>
<evidence type="ECO:0000313" key="3">
    <source>
        <dbReference type="Proteomes" id="UP000215335"/>
    </source>
</evidence>
<proteinExistence type="predicted"/>
<gene>
    <name evidence="2" type="ORF">TSAR_004971</name>
</gene>
<reference evidence="2 3" key="1">
    <citation type="journal article" date="2017" name="Curr. Biol.">
        <title>The Evolution of Venom by Co-option of Single-Copy Genes.</title>
        <authorList>
            <person name="Martinson E.O."/>
            <person name="Mrinalini"/>
            <person name="Kelkar Y.D."/>
            <person name="Chang C.H."/>
            <person name="Werren J.H."/>
        </authorList>
    </citation>
    <scope>NUCLEOTIDE SEQUENCE [LARGE SCALE GENOMIC DNA]</scope>
    <source>
        <strain evidence="2 3">Alberta</strain>
        <tissue evidence="2">Whole body</tissue>
    </source>
</reference>
<feature type="region of interest" description="Disordered" evidence="1">
    <location>
        <begin position="56"/>
        <end position="108"/>
    </location>
</feature>
<dbReference type="OrthoDB" id="7698093at2759"/>
<comment type="caution">
    <text evidence="2">The sequence shown here is derived from an EMBL/GenBank/DDBJ whole genome shotgun (WGS) entry which is preliminary data.</text>
</comment>
<protein>
    <submittedName>
        <fullName evidence="2">Uncharacterized protein</fullName>
    </submittedName>
</protein>
<sequence>MQRETFTPRVPHNASEQLAKVKSNKNKRPEGILVKVGQNRTYAEVMGKVRRDVNPDITGAGGWRRPPKTGKRIRQDSVNCRTRKSSAGPWTDQKGRTEGHPRDKAHGPVSYEKRARALGKLDNGKRALLRPNTRGLRMAIVILSKREAKVLLEIEHIRVGLASCKIRKRVKIVWCHKCLGFGH</sequence>
<evidence type="ECO:0000313" key="2">
    <source>
        <dbReference type="EMBL" id="OXU18249.1"/>
    </source>
</evidence>
<feature type="compositionally biased region" description="Basic and acidic residues" evidence="1">
    <location>
        <begin position="93"/>
        <end position="108"/>
    </location>
</feature>
<feature type="region of interest" description="Disordered" evidence="1">
    <location>
        <begin position="1"/>
        <end position="31"/>
    </location>
</feature>
<evidence type="ECO:0000256" key="1">
    <source>
        <dbReference type="SAM" id="MobiDB-lite"/>
    </source>
</evidence>
<keyword evidence="3" id="KW-1185">Reference proteome</keyword>
<accession>A0A232EIQ4</accession>
<name>A0A232EIQ4_9HYME</name>
<dbReference type="EMBL" id="NNAY01004169">
    <property type="protein sequence ID" value="OXU18249.1"/>
    <property type="molecule type" value="Genomic_DNA"/>
</dbReference>
<dbReference type="AlphaFoldDB" id="A0A232EIQ4"/>
<organism evidence="2 3">
    <name type="scientific">Trichomalopsis sarcophagae</name>
    <dbReference type="NCBI Taxonomy" id="543379"/>
    <lineage>
        <taxon>Eukaryota</taxon>
        <taxon>Metazoa</taxon>
        <taxon>Ecdysozoa</taxon>
        <taxon>Arthropoda</taxon>
        <taxon>Hexapoda</taxon>
        <taxon>Insecta</taxon>
        <taxon>Pterygota</taxon>
        <taxon>Neoptera</taxon>
        <taxon>Endopterygota</taxon>
        <taxon>Hymenoptera</taxon>
        <taxon>Apocrita</taxon>
        <taxon>Proctotrupomorpha</taxon>
        <taxon>Chalcidoidea</taxon>
        <taxon>Pteromalidae</taxon>
        <taxon>Pteromalinae</taxon>
        <taxon>Trichomalopsis</taxon>
    </lineage>
</organism>